<organism evidence="1 2">
    <name type="scientific">Methanohalophilus mahii (strain ATCC 35705 / DSM 5219 / SLP)</name>
    <dbReference type="NCBI Taxonomy" id="547558"/>
    <lineage>
        <taxon>Archaea</taxon>
        <taxon>Methanobacteriati</taxon>
        <taxon>Methanobacteriota</taxon>
        <taxon>Stenosarchaea group</taxon>
        <taxon>Methanomicrobia</taxon>
        <taxon>Methanosarcinales</taxon>
        <taxon>Methanosarcinaceae</taxon>
        <taxon>Methanohalophilus</taxon>
    </lineage>
</organism>
<dbReference type="KEGG" id="mmh:Mmah_0973"/>
<accession>D5EBE2</accession>
<keyword evidence="2" id="KW-1185">Reference proteome</keyword>
<gene>
    <name evidence="1" type="ordered locus">Mmah_0973</name>
</gene>
<dbReference type="Proteomes" id="UP000001059">
    <property type="component" value="Chromosome"/>
</dbReference>
<protein>
    <submittedName>
        <fullName evidence="1">Uncharacterized protein</fullName>
    </submittedName>
</protein>
<evidence type="ECO:0000313" key="2">
    <source>
        <dbReference type="Proteomes" id="UP000001059"/>
    </source>
</evidence>
<proteinExistence type="predicted"/>
<reference evidence="1 2" key="1">
    <citation type="submission" date="2010-03" db="EMBL/GenBank/DDBJ databases">
        <title>The complete genome of Methanohalophilus mahii DSM 5219.</title>
        <authorList>
            <consortium name="US DOE Joint Genome Institute (JGI-PGF)"/>
            <person name="Lucas S."/>
            <person name="Copeland A."/>
            <person name="Lapidus A."/>
            <person name="Glavina del Rio T."/>
            <person name="Dalin E."/>
            <person name="Tice H."/>
            <person name="Bruce D."/>
            <person name="Goodwin L."/>
            <person name="Pitluck S."/>
            <person name="Kyrpides N."/>
            <person name="Mavromatis K."/>
            <person name="Ivanova N."/>
            <person name="Lykidis A."/>
            <person name="Saunders E."/>
            <person name="Brettin T."/>
            <person name="Detter J.C."/>
            <person name="Han C."/>
            <person name="Land M."/>
            <person name="Hauser L."/>
            <person name="Markowitz V."/>
            <person name="Cheng J.-F."/>
            <person name="Hugenholtz P."/>
            <person name="Woyke T."/>
            <person name="Wu D."/>
            <person name="Spring S."/>
            <person name="Schneider S."/>
            <person name="Schroeder M."/>
            <person name="Klenk H.-P."/>
            <person name="Eisen J.A."/>
        </authorList>
    </citation>
    <scope>NUCLEOTIDE SEQUENCE [LARGE SCALE GENOMIC DNA]</scope>
    <source>
        <strain evidence="2">ATCC 35705 / DSM 5219 / SLP</strain>
    </source>
</reference>
<dbReference type="HOGENOM" id="CLU_3362568_0_0_2"/>
<dbReference type="STRING" id="547558.Mmah_0973"/>
<dbReference type="AlphaFoldDB" id="D5EBE2"/>
<sequence>MFLKDTLTPYEHESSIGVKEASLRCEHIANEIGYI</sequence>
<name>D5EBE2_METMS</name>
<evidence type="ECO:0000313" key="1">
    <source>
        <dbReference type="EMBL" id="ADE36493.1"/>
    </source>
</evidence>
<dbReference type="EMBL" id="CP001994">
    <property type="protein sequence ID" value="ADE36493.1"/>
    <property type="molecule type" value="Genomic_DNA"/>
</dbReference>